<reference evidence="3 4" key="1">
    <citation type="submission" date="2019-01" db="EMBL/GenBank/DDBJ databases">
        <authorList>
            <person name="Ramaprasad A."/>
        </authorList>
    </citation>
    <scope>NUCLEOTIDE SEQUENCE [LARGE SCALE GENOMIC DNA]</scope>
</reference>
<dbReference type="Proteomes" id="UP000290582">
    <property type="component" value="Chromosome PVVCY_14"/>
</dbReference>
<dbReference type="AlphaFoldDB" id="A0A449BZG2"/>
<dbReference type="RefSeq" id="XP_008623233.2">
    <property type="nucleotide sequence ID" value="XM_008625011.2"/>
</dbReference>
<feature type="region of interest" description="Disordered" evidence="1">
    <location>
        <begin position="247"/>
        <end position="451"/>
    </location>
</feature>
<feature type="compositionally biased region" description="Polar residues" evidence="1">
    <location>
        <begin position="415"/>
        <end position="435"/>
    </location>
</feature>
<evidence type="ECO:0000256" key="2">
    <source>
        <dbReference type="SAM" id="Phobius"/>
    </source>
</evidence>
<dbReference type="OrthoDB" id="373277at2759"/>
<evidence type="ECO:0000313" key="4">
    <source>
        <dbReference type="Proteomes" id="UP000290582"/>
    </source>
</evidence>
<evidence type="ECO:0000256" key="1">
    <source>
        <dbReference type="SAM" id="MobiDB-lite"/>
    </source>
</evidence>
<evidence type="ECO:0000313" key="3">
    <source>
        <dbReference type="EMBL" id="VEV58772.1"/>
    </source>
</evidence>
<protein>
    <submittedName>
        <fullName evidence="3">PIR protein CIR protein</fullName>
    </submittedName>
</protein>
<keyword evidence="2" id="KW-1133">Transmembrane helix</keyword>
<name>A0A449BZG2_PLAVN</name>
<gene>
    <name evidence="3" type="ORF">PVVCY_1400130</name>
</gene>
<feature type="compositionally biased region" description="Basic and acidic residues" evidence="1">
    <location>
        <begin position="338"/>
        <end position="351"/>
    </location>
</feature>
<dbReference type="GeneID" id="19959539"/>
<proteinExistence type="predicted"/>
<keyword evidence="2" id="KW-0472">Membrane</keyword>
<feature type="transmembrane region" description="Helical" evidence="2">
    <location>
        <begin position="472"/>
        <end position="491"/>
    </location>
</feature>
<feature type="compositionally biased region" description="Low complexity" evidence="1">
    <location>
        <begin position="311"/>
        <end position="327"/>
    </location>
</feature>
<dbReference type="Pfam" id="PF06022">
    <property type="entry name" value="Cir_Bir_Yir"/>
    <property type="match status" value="1"/>
</dbReference>
<accession>A0A449BZG2</accession>
<feature type="compositionally biased region" description="Basic and acidic residues" evidence="1">
    <location>
        <begin position="300"/>
        <end position="310"/>
    </location>
</feature>
<dbReference type="EMBL" id="LR215070">
    <property type="protein sequence ID" value="VEV58772.1"/>
    <property type="molecule type" value="Genomic_DNA"/>
</dbReference>
<organism evidence="3 4">
    <name type="scientific">Plasmodium vinckei vinckei</name>
    <dbReference type="NCBI Taxonomy" id="54757"/>
    <lineage>
        <taxon>Eukaryota</taxon>
        <taxon>Sar</taxon>
        <taxon>Alveolata</taxon>
        <taxon>Apicomplexa</taxon>
        <taxon>Aconoidasida</taxon>
        <taxon>Haemosporida</taxon>
        <taxon>Plasmodiidae</taxon>
        <taxon>Plasmodium</taxon>
        <taxon>Plasmodium (Vinckeia)</taxon>
    </lineage>
</organism>
<feature type="compositionally biased region" description="Acidic residues" evidence="1">
    <location>
        <begin position="367"/>
        <end position="380"/>
    </location>
</feature>
<dbReference type="VEuPathDB" id="PlasmoDB:PVVCY_1400130"/>
<keyword evidence="2" id="KW-0812">Transmembrane</keyword>
<feature type="compositionally biased region" description="Polar residues" evidence="1">
    <location>
        <begin position="262"/>
        <end position="283"/>
    </location>
</feature>
<dbReference type="InterPro" id="IPR006477">
    <property type="entry name" value="Yir_bir_cir"/>
</dbReference>
<dbReference type="KEGG" id="pvv:PVVCY_1400130"/>
<sequence length="496" mass="55132">MDHKLMCKYLNIADSYFKGKDVNTNEINKDLAIKGFCNNGGCKTNEASINAFAAYIITSFKRSIENHEYNKYDEYFLMWLSDKLFKIHDKSEDKDNEITLNQAYDTYLKKYKGILDYWSHFDIIKDLKEANLKYMSEFYKLLNHICKTITDYENNPEEITNLITNSTECSNQYISIYNDIPKCQSYLDLLNKLKGIYDDFRNYAIMRTDSRIHLETILKKITKPDGGEMDGKKGFISYDFSNSTCKFKKKSPSLKKEDKSSLQPSNQLKDSQDETPSSSQSINALEKTKTGESSPSNVQDDSKIDLKTSENSKGNTGSSSSGTGNLGDESSDQVNSGVEKENMNDGVKEPEAPSNGKGSQVSKGDGENVESVDTDIEIGDSEGGSGDTDNETLNTDGGEDYKGGSDSVSAEKGTESTSGEPSGNQDSDKNNQGSEKSGEDPVVKLGNPRTETKGNGITKIDDIFIFKGFKKIGIPIIVIIISITLAIMYKVNKRKL</sequence>